<dbReference type="PIRSF" id="PIRSF000089">
    <property type="entry name" value="Electra_flavoP_a"/>
    <property type="match status" value="1"/>
</dbReference>
<evidence type="ECO:0000259" key="11">
    <source>
        <dbReference type="SMART" id="SM00893"/>
    </source>
</evidence>
<evidence type="ECO:0000256" key="3">
    <source>
        <dbReference type="ARBA" id="ARBA00011355"/>
    </source>
</evidence>
<dbReference type="EMBL" id="JAANQT010000339">
    <property type="protein sequence ID" value="KAG1311881.1"/>
    <property type="molecule type" value="Genomic_DNA"/>
</dbReference>
<keyword evidence="13" id="KW-1185">Reference proteome</keyword>
<dbReference type="FunFam" id="3.40.50.620:FF:000041">
    <property type="entry name" value="Electron transfer flavoprotein alpha subunit"/>
    <property type="match status" value="1"/>
</dbReference>
<proteinExistence type="inferred from homology"/>
<comment type="subcellular location">
    <subcellularLocation>
        <location evidence="1 9">Mitochondrion matrix</location>
    </subcellularLocation>
</comment>
<keyword evidence="6 9" id="KW-0274">FAD</keyword>
<dbReference type="GO" id="GO:0050660">
    <property type="term" value="F:flavin adenine dinucleotide binding"/>
    <property type="evidence" value="ECO:0007669"/>
    <property type="project" value="InterPro"/>
</dbReference>
<evidence type="ECO:0000256" key="8">
    <source>
        <dbReference type="ARBA" id="ARBA00025416"/>
    </source>
</evidence>
<evidence type="ECO:0000256" key="2">
    <source>
        <dbReference type="ARBA" id="ARBA00005817"/>
    </source>
</evidence>
<evidence type="ECO:0000313" key="13">
    <source>
        <dbReference type="Proteomes" id="UP000716291"/>
    </source>
</evidence>
<comment type="cofactor">
    <cofactor evidence="9 10">
        <name>FAD</name>
        <dbReference type="ChEBI" id="CHEBI:57692"/>
    </cofactor>
    <text evidence="9 10">Binds 1 FAD per dimer.</text>
</comment>
<feature type="binding site" evidence="10">
    <location>
        <position position="232"/>
    </location>
    <ligand>
        <name>FAD</name>
        <dbReference type="ChEBI" id="CHEBI:57692"/>
    </ligand>
</feature>
<dbReference type="Pfam" id="PF00766">
    <property type="entry name" value="ETF_alpha"/>
    <property type="match status" value="1"/>
</dbReference>
<dbReference type="FunFam" id="3.40.50.1220:FF:000001">
    <property type="entry name" value="Electron transfer flavoprotein, alpha subunit"/>
    <property type="match status" value="1"/>
</dbReference>
<dbReference type="PANTHER" id="PTHR43153:SF1">
    <property type="entry name" value="ELECTRON TRANSFER FLAVOPROTEIN SUBUNIT ALPHA, MITOCHONDRIAL"/>
    <property type="match status" value="1"/>
</dbReference>
<dbReference type="InterPro" id="IPR029035">
    <property type="entry name" value="DHS-like_NAD/FAD-binding_dom"/>
</dbReference>
<evidence type="ECO:0000256" key="6">
    <source>
        <dbReference type="ARBA" id="ARBA00022827"/>
    </source>
</evidence>
<dbReference type="InterPro" id="IPR018206">
    <property type="entry name" value="ETF_asu_C_CS"/>
</dbReference>
<comment type="function">
    <text evidence="8 9">The electron transfer flavoprotein serves as a specific electron acceptor for several dehydrogenases, including five acyl-CoA dehydrogenases, glutaryl-CoA and sarcosine dehydrogenase. It transfers the electrons to the main mitochondrial respiratory chain via ETF-ubiquinone oxidoreductase (ETF dehydrogenase).</text>
</comment>
<evidence type="ECO:0000256" key="1">
    <source>
        <dbReference type="ARBA" id="ARBA00004305"/>
    </source>
</evidence>
<dbReference type="Gene3D" id="3.40.50.1220">
    <property type="entry name" value="TPP-binding domain"/>
    <property type="match status" value="1"/>
</dbReference>
<feature type="binding site" evidence="10">
    <location>
        <begin position="271"/>
        <end position="275"/>
    </location>
    <ligand>
        <name>FAD</name>
        <dbReference type="ChEBI" id="CHEBI:57692"/>
    </ligand>
</feature>
<dbReference type="GO" id="GO:0005759">
    <property type="term" value="C:mitochondrial matrix"/>
    <property type="evidence" value="ECO:0007669"/>
    <property type="project" value="UniProtKB-SubCell"/>
</dbReference>
<keyword evidence="4 9" id="KW-0813">Transport</keyword>
<keyword evidence="7 9" id="KW-0249">Electron transport</keyword>
<keyword evidence="9" id="KW-0496">Mitochondrion</keyword>
<dbReference type="InterPro" id="IPR014731">
    <property type="entry name" value="ETF_asu_C"/>
</dbReference>
<sequence length="341" mass="35512">MFPSIPSRIALQTRSALVRRLYSTGAGVSSLLYVEHKDGAISGATLNALTAAKKLGGSITALVAGDAPEGVAEQVAKLEGVSKVLTAKESAYANALPEDMAPLLVETQSKFGFTHLFTGHTATGKNIFPRAAALMDVAVISDITGIEAEDTFVRPIYAGNAIATVKTSDKVKVITVRGTAFEAASAKEDHSASQEAAPSAEKLGLTQWIGEEIQKSDRPDLGSAKRVISGGRGMKNGENFKLLYDLADKLGAAVGASRAAVDAGFVDNSLQVGQTGKIVAPELYIAVGISGAIQHLAGMKDSKTIVAINKDADAPIFQVADYGLVDDLFKAIPELTEKVGN</sequence>
<evidence type="ECO:0000256" key="10">
    <source>
        <dbReference type="PIRSR" id="PIRSR000089-1"/>
    </source>
</evidence>
<evidence type="ECO:0000256" key="4">
    <source>
        <dbReference type="ARBA" id="ARBA00022448"/>
    </source>
</evidence>
<feature type="binding site" evidence="10">
    <location>
        <position position="309"/>
    </location>
    <ligand>
        <name>FAD</name>
        <dbReference type="ChEBI" id="CHEBI:57692"/>
    </ligand>
</feature>
<evidence type="ECO:0000256" key="7">
    <source>
        <dbReference type="ARBA" id="ARBA00022982"/>
    </source>
</evidence>
<dbReference type="SUPFAM" id="SSF52402">
    <property type="entry name" value="Adenine nucleotide alpha hydrolases-like"/>
    <property type="match status" value="1"/>
</dbReference>
<feature type="domain" description="Electron transfer flavoprotein alpha/beta-subunit N-terminal" evidence="11">
    <location>
        <begin position="30"/>
        <end position="212"/>
    </location>
</feature>
<dbReference type="CDD" id="cd01715">
    <property type="entry name" value="ETF_alpha"/>
    <property type="match status" value="1"/>
</dbReference>
<dbReference type="InterPro" id="IPR001308">
    <property type="entry name" value="ETF_a/FixB"/>
</dbReference>
<dbReference type="Proteomes" id="UP000716291">
    <property type="component" value="Unassembled WGS sequence"/>
</dbReference>
<feature type="binding site" evidence="10">
    <location>
        <begin position="257"/>
        <end position="258"/>
    </location>
    <ligand>
        <name>FAD</name>
        <dbReference type="ChEBI" id="CHEBI:57692"/>
    </ligand>
</feature>
<dbReference type="PROSITE" id="PS00696">
    <property type="entry name" value="ETF_ALPHA"/>
    <property type="match status" value="1"/>
</dbReference>
<comment type="subunit">
    <text evidence="3 9">Heterodimer of an alpha and a beta subunit.</text>
</comment>
<dbReference type="SUPFAM" id="SSF52467">
    <property type="entry name" value="DHS-like NAD/FAD-binding domain"/>
    <property type="match status" value="1"/>
</dbReference>
<comment type="caution">
    <text evidence="12">The sequence shown here is derived from an EMBL/GenBank/DDBJ whole genome shotgun (WGS) entry which is preliminary data.</text>
</comment>
<dbReference type="GO" id="GO:0033539">
    <property type="term" value="P:fatty acid beta-oxidation using acyl-CoA dehydrogenase"/>
    <property type="evidence" value="ECO:0007669"/>
    <property type="project" value="TreeGrafter"/>
</dbReference>
<dbReference type="SMART" id="SM00893">
    <property type="entry name" value="ETF"/>
    <property type="match status" value="1"/>
</dbReference>
<dbReference type="AlphaFoldDB" id="A0A9P6XEC3"/>
<accession>A0A9P6XEC3</accession>
<protein>
    <recommendedName>
        <fullName evidence="9">Probable electron transfer flavoprotein subunit alpha</fullName>
    </recommendedName>
</protein>
<dbReference type="PANTHER" id="PTHR43153">
    <property type="entry name" value="ELECTRON TRANSFER FLAVOPROTEIN ALPHA"/>
    <property type="match status" value="1"/>
</dbReference>
<keyword evidence="5 9" id="KW-0285">Flavoprotein</keyword>
<evidence type="ECO:0000313" key="12">
    <source>
        <dbReference type="EMBL" id="KAG1311881.1"/>
    </source>
</evidence>
<evidence type="ECO:0000256" key="9">
    <source>
        <dbReference type="PIRNR" id="PIRNR000089"/>
    </source>
</evidence>
<organism evidence="12 13">
    <name type="scientific">Rhizopus oryzae</name>
    <name type="common">Mucormycosis agent</name>
    <name type="synonym">Rhizopus arrhizus var. delemar</name>
    <dbReference type="NCBI Taxonomy" id="64495"/>
    <lineage>
        <taxon>Eukaryota</taxon>
        <taxon>Fungi</taxon>
        <taxon>Fungi incertae sedis</taxon>
        <taxon>Mucoromycota</taxon>
        <taxon>Mucoromycotina</taxon>
        <taxon>Mucoromycetes</taxon>
        <taxon>Mucorales</taxon>
        <taxon>Mucorineae</taxon>
        <taxon>Rhizopodaceae</taxon>
        <taxon>Rhizopus</taxon>
    </lineage>
</organism>
<dbReference type="GO" id="GO:0009055">
    <property type="term" value="F:electron transfer activity"/>
    <property type="evidence" value="ECO:0007669"/>
    <property type="project" value="InterPro"/>
</dbReference>
<reference evidence="12" key="1">
    <citation type="journal article" date="2020" name="Microb. Genom.">
        <title>Genetic diversity of clinical and environmental Mucorales isolates obtained from an investigation of mucormycosis cases among solid organ transplant recipients.</title>
        <authorList>
            <person name="Nguyen M.H."/>
            <person name="Kaul D."/>
            <person name="Muto C."/>
            <person name="Cheng S.J."/>
            <person name="Richter R.A."/>
            <person name="Bruno V.M."/>
            <person name="Liu G."/>
            <person name="Beyhan S."/>
            <person name="Sundermann A.J."/>
            <person name="Mounaud S."/>
            <person name="Pasculle A.W."/>
            <person name="Nierman W.C."/>
            <person name="Driscoll E."/>
            <person name="Cumbie R."/>
            <person name="Clancy C.J."/>
            <person name="Dupont C.L."/>
        </authorList>
    </citation>
    <scope>NUCLEOTIDE SEQUENCE</scope>
    <source>
        <strain evidence="12">GL11</strain>
    </source>
</reference>
<dbReference type="InterPro" id="IPR014729">
    <property type="entry name" value="Rossmann-like_a/b/a_fold"/>
</dbReference>
<evidence type="ECO:0000256" key="5">
    <source>
        <dbReference type="ARBA" id="ARBA00022630"/>
    </source>
</evidence>
<comment type="similarity">
    <text evidence="2 9">Belongs to the ETF alpha-subunit/FixB family.</text>
</comment>
<dbReference type="Pfam" id="PF01012">
    <property type="entry name" value="ETF"/>
    <property type="match status" value="1"/>
</dbReference>
<gene>
    <name evidence="12" type="ORF">G6F64_003471</name>
</gene>
<feature type="binding site" evidence="10">
    <location>
        <begin position="288"/>
        <end position="295"/>
    </location>
    <ligand>
        <name>FAD</name>
        <dbReference type="ChEBI" id="CHEBI:57692"/>
    </ligand>
</feature>
<dbReference type="InterPro" id="IPR033947">
    <property type="entry name" value="ETF_alpha_N"/>
</dbReference>
<name>A0A9P6XEC3_RHIOR</name>
<dbReference type="InterPro" id="IPR014730">
    <property type="entry name" value="ETF_a/b_N"/>
</dbReference>
<dbReference type="Gene3D" id="3.40.50.620">
    <property type="entry name" value="HUPs"/>
    <property type="match status" value="1"/>
</dbReference>